<feature type="compositionally biased region" description="Basic residues" evidence="1">
    <location>
        <begin position="74"/>
        <end position="85"/>
    </location>
</feature>
<evidence type="ECO:0000313" key="2">
    <source>
        <dbReference type="EMBL" id="RNE95547.1"/>
    </source>
</evidence>
<organism evidence="2 3">
    <name type="scientific">Trypanosoma rangeli</name>
    <dbReference type="NCBI Taxonomy" id="5698"/>
    <lineage>
        <taxon>Eukaryota</taxon>
        <taxon>Discoba</taxon>
        <taxon>Euglenozoa</taxon>
        <taxon>Kinetoplastea</taxon>
        <taxon>Metakinetoplastina</taxon>
        <taxon>Trypanosomatida</taxon>
        <taxon>Trypanosomatidae</taxon>
        <taxon>Trypanosoma</taxon>
        <taxon>Herpetosoma</taxon>
    </lineage>
</organism>
<comment type="caution">
    <text evidence="2">The sequence shown here is derived from an EMBL/GenBank/DDBJ whole genome shotgun (WGS) entry which is preliminary data.</text>
</comment>
<dbReference type="Proteomes" id="UP000283634">
    <property type="component" value="Unassembled WGS sequence"/>
</dbReference>
<dbReference type="RefSeq" id="XP_029233307.1">
    <property type="nucleotide sequence ID" value="XM_029386893.1"/>
</dbReference>
<evidence type="ECO:0000313" key="3">
    <source>
        <dbReference type="Proteomes" id="UP000283634"/>
    </source>
</evidence>
<name>A0A3R7JR49_TRYRA</name>
<dbReference type="AlphaFoldDB" id="A0A3R7JR49"/>
<feature type="region of interest" description="Disordered" evidence="1">
    <location>
        <begin position="58"/>
        <end position="218"/>
    </location>
</feature>
<evidence type="ECO:0000256" key="1">
    <source>
        <dbReference type="SAM" id="MobiDB-lite"/>
    </source>
</evidence>
<dbReference type="EMBL" id="MKGL01000839">
    <property type="protein sequence ID" value="RNE95547.1"/>
    <property type="molecule type" value="Genomic_DNA"/>
</dbReference>
<gene>
    <name evidence="2" type="ORF">TraAM80_10259</name>
</gene>
<proteinExistence type="predicted"/>
<accession>A0A3R7JR49</accession>
<sequence>MRLFPMRQAFPDGCRARQASWVGGTWQARDCKPGAGGRQARRARLPGTPAEVWAARATQQRGNATNSARGVWKSARRERAQKRTGRSCIASGRGAASHIPAPSCPPERGSLQHRWAPGERYGHLLLPPKPLSSKPASPQQGESTRYAGTPSRGRGRAVATSAPAAPLRGILPRDGENKKINRVFPRRPRGQHSPDPPGATSLRHQMGGVSGPRQWELV</sequence>
<feature type="compositionally biased region" description="Basic residues" evidence="1">
    <location>
        <begin position="180"/>
        <end position="190"/>
    </location>
</feature>
<dbReference type="GeneID" id="40334192"/>
<feature type="compositionally biased region" description="Polar residues" evidence="1">
    <location>
        <begin position="58"/>
        <end position="68"/>
    </location>
</feature>
<protein>
    <submittedName>
        <fullName evidence="2">Uncharacterized protein</fullName>
    </submittedName>
</protein>
<reference evidence="2 3" key="1">
    <citation type="journal article" date="2018" name="BMC Genomics">
        <title>Genomic comparison of Trypanosoma conorhini and Trypanosoma rangeli to Trypanosoma cruzi strains of high and low virulence.</title>
        <authorList>
            <person name="Bradwell K.R."/>
            <person name="Koparde V.N."/>
            <person name="Matveyev A.V."/>
            <person name="Serrano M.G."/>
            <person name="Alves J.M."/>
            <person name="Parikh H."/>
            <person name="Huang B."/>
            <person name="Lee V."/>
            <person name="Espinosa-Alvarez O."/>
            <person name="Ortiz P.A."/>
            <person name="Costa-Martins A.G."/>
            <person name="Teixeira M.M."/>
            <person name="Buck G.A."/>
        </authorList>
    </citation>
    <scope>NUCLEOTIDE SEQUENCE [LARGE SCALE GENOMIC DNA]</scope>
    <source>
        <strain evidence="2 3">AM80</strain>
    </source>
</reference>
<keyword evidence="3" id="KW-1185">Reference proteome</keyword>